<protein>
    <submittedName>
        <fullName evidence="1">Uncharacterized protein</fullName>
    </submittedName>
</protein>
<keyword evidence="2" id="KW-1185">Reference proteome</keyword>
<gene>
    <name evidence="1" type="ORF">PY07238</name>
</gene>
<dbReference type="Proteomes" id="UP000008553">
    <property type="component" value="Unassembled WGS sequence"/>
</dbReference>
<evidence type="ECO:0000313" key="2">
    <source>
        <dbReference type="Proteomes" id="UP000008553"/>
    </source>
</evidence>
<accession>Q7R8I4</accession>
<dbReference type="AlphaFoldDB" id="Q7R8I4"/>
<organism evidence="1 2">
    <name type="scientific">Plasmodium yoelii yoelii</name>
    <dbReference type="NCBI Taxonomy" id="73239"/>
    <lineage>
        <taxon>Eukaryota</taxon>
        <taxon>Sar</taxon>
        <taxon>Alveolata</taxon>
        <taxon>Apicomplexa</taxon>
        <taxon>Aconoidasida</taxon>
        <taxon>Haemosporida</taxon>
        <taxon>Plasmodiidae</taxon>
        <taxon>Plasmodium</taxon>
        <taxon>Plasmodium (Vinckeia)</taxon>
    </lineage>
</organism>
<dbReference type="EMBL" id="AABL01002607">
    <property type="protein sequence ID" value="EAA19622.1"/>
    <property type="molecule type" value="Genomic_DNA"/>
</dbReference>
<reference evidence="1 2" key="1">
    <citation type="journal article" date="2002" name="Nature">
        <title>Genome sequence and comparative analysis of the model rodent malaria parasite Plasmodium yoelii yoelii.</title>
        <authorList>
            <person name="Carlton J.M."/>
            <person name="Angiuoli S.V."/>
            <person name="Suh B.B."/>
            <person name="Kooij T.W."/>
            <person name="Pertea M."/>
            <person name="Silva J.C."/>
            <person name="Ermolaeva M.D."/>
            <person name="Allen J.E."/>
            <person name="Selengut J.D."/>
            <person name="Koo H.L."/>
            <person name="Peterson J.D."/>
            <person name="Pop M."/>
            <person name="Kosack D.S."/>
            <person name="Shumway M.F."/>
            <person name="Bidwell S.L."/>
            <person name="Shallom S.J."/>
            <person name="van Aken S.E."/>
            <person name="Riedmuller S.B."/>
            <person name="Feldblyum T.V."/>
            <person name="Cho J.K."/>
            <person name="Quackenbush J."/>
            <person name="Sedegah M."/>
            <person name="Shoaibi A."/>
            <person name="Cummings L.M."/>
            <person name="Florens L."/>
            <person name="Yates J.R."/>
            <person name="Raine J.D."/>
            <person name="Sinden R.E."/>
            <person name="Harris M.A."/>
            <person name="Cunningham D.A."/>
            <person name="Preiser P.R."/>
            <person name="Bergman L.W."/>
            <person name="Vaidya A.B."/>
            <person name="van Lin L.H."/>
            <person name="Janse C.J."/>
            <person name="Waters A.P."/>
            <person name="Smith H.O."/>
            <person name="White O.R."/>
            <person name="Salzberg S.L."/>
            <person name="Venter J.C."/>
            <person name="Fraser C.M."/>
            <person name="Hoffman S.L."/>
            <person name="Gardner M.J."/>
            <person name="Carucci D.J."/>
        </authorList>
    </citation>
    <scope>NUCLEOTIDE SEQUENCE [LARGE SCALE GENOMIC DNA]</scope>
    <source>
        <strain evidence="1 2">17XNL</strain>
    </source>
</reference>
<comment type="caution">
    <text evidence="1">The sequence shown here is derived from an EMBL/GenBank/DDBJ whole genome shotgun (WGS) entry which is preliminary data.</text>
</comment>
<proteinExistence type="predicted"/>
<dbReference type="KEGG" id="pyo:PY17X_1442200"/>
<dbReference type="FunCoup" id="Q7R8I4">
    <property type="interactions" value="5"/>
</dbReference>
<dbReference type="PaxDb" id="73239-Q7R8I4"/>
<name>Q7R8I4_PLAYO</name>
<dbReference type="InParanoid" id="Q7R8I4"/>
<evidence type="ECO:0000313" key="1">
    <source>
        <dbReference type="EMBL" id="EAA19622.1"/>
    </source>
</evidence>
<sequence length="171" mass="20289">MKDLTCGYSVQIVLSGKGVKCYFENINYTPIRKIYRNNIKQYYNFKNNIKDIKMLEDNPNNDLEKIKNPEDYKNYNNNNYSYRTKKIKKLFVRLGIGTKNIDVTRVLTMHKKYVNIDVDKTGTIINVYGYNKKYVGSVSHRLYKIVKMNVYTMKGGYVYLHKPKQKIPKKK</sequence>